<feature type="compositionally biased region" description="Polar residues" evidence="1">
    <location>
        <begin position="10"/>
        <end position="31"/>
    </location>
</feature>
<dbReference type="GO" id="GO:0016301">
    <property type="term" value="F:kinase activity"/>
    <property type="evidence" value="ECO:0007669"/>
    <property type="project" value="UniProtKB-KW"/>
</dbReference>
<organism evidence="2 3">
    <name type="scientific">Dorcoceras hygrometricum</name>
    <dbReference type="NCBI Taxonomy" id="472368"/>
    <lineage>
        <taxon>Eukaryota</taxon>
        <taxon>Viridiplantae</taxon>
        <taxon>Streptophyta</taxon>
        <taxon>Embryophyta</taxon>
        <taxon>Tracheophyta</taxon>
        <taxon>Spermatophyta</taxon>
        <taxon>Magnoliopsida</taxon>
        <taxon>eudicotyledons</taxon>
        <taxon>Gunneridae</taxon>
        <taxon>Pentapetalae</taxon>
        <taxon>asterids</taxon>
        <taxon>lamiids</taxon>
        <taxon>Lamiales</taxon>
        <taxon>Gesneriaceae</taxon>
        <taxon>Didymocarpoideae</taxon>
        <taxon>Trichosporeae</taxon>
        <taxon>Loxocarpinae</taxon>
        <taxon>Dorcoceras</taxon>
    </lineage>
</organism>
<evidence type="ECO:0000256" key="1">
    <source>
        <dbReference type="SAM" id="MobiDB-lite"/>
    </source>
</evidence>
<reference evidence="2 3" key="1">
    <citation type="journal article" date="2015" name="Proc. Natl. Acad. Sci. U.S.A.">
        <title>The resurrection genome of Boea hygrometrica: A blueprint for survival of dehydration.</title>
        <authorList>
            <person name="Xiao L."/>
            <person name="Yang G."/>
            <person name="Zhang L."/>
            <person name="Yang X."/>
            <person name="Zhao S."/>
            <person name="Ji Z."/>
            <person name="Zhou Q."/>
            <person name="Hu M."/>
            <person name="Wang Y."/>
            <person name="Chen M."/>
            <person name="Xu Y."/>
            <person name="Jin H."/>
            <person name="Xiao X."/>
            <person name="Hu G."/>
            <person name="Bao F."/>
            <person name="Hu Y."/>
            <person name="Wan P."/>
            <person name="Li L."/>
            <person name="Deng X."/>
            <person name="Kuang T."/>
            <person name="Xiang C."/>
            <person name="Zhu J.K."/>
            <person name="Oliver M.J."/>
            <person name="He Y."/>
        </authorList>
    </citation>
    <scope>NUCLEOTIDE SEQUENCE [LARGE SCALE GENOMIC DNA]</scope>
    <source>
        <strain evidence="3">cv. XS01</strain>
    </source>
</reference>
<accession>A0A2Z7AP81</accession>
<protein>
    <submittedName>
        <fullName evidence="2">Serine/threonine-protein kinase</fullName>
    </submittedName>
</protein>
<evidence type="ECO:0000313" key="3">
    <source>
        <dbReference type="Proteomes" id="UP000250235"/>
    </source>
</evidence>
<name>A0A2Z7AP81_9LAMI</name>
<feature type="region of interest" description="Disordered" evidence="1">
    <location>
        <begin position="1"/>
        <end position="31"/>
    </location>
</feature>
<keyword evidence="2" id="KW-0808">Transferase</keyword>
<gene>
    <name evidence="2" type="ORF">F511_38366</name>
</gene>
<dbReference type="AlphaFoldDB" id="A0A2Z7AP81"/>
<dbReference type="Proteomes" id="UP000250235">
    <property type="component" value="Unassembled WGS sequence"/>
</dbReference>
<evidence type="ECO:0000313" key="2">
    <source>
        <dbReference type="EMBL" id="KZV20952.1"/>
    </source>
</evidence>
<keyword evidence="2" id="KW-0418">Kinase</keyword>
<sequence length="289" mass="32265">MRNNRLPKFSSGTGETIGRKSQTTCKLQPRCTSPTIRPKTPKWYQTNGWIEEPTATTIALNHGVNRWQSEQNRVWLNSKDFSTVEGITSTLPSLLAGIRHTACTTRTDYTASTEQLLDSVDHATRQIIPITHSSAYHQPTSKLVSLDDVAPPPAQDNQLAQCNFLKLNDDERQVAEIISSSKLPQARSRRSKTPKGKNFKIDSDLVIYRTALLRTFQVVTICRVDKSKLHSRCQHVCIAIGSLATLDLPMVVDRIGIYGLKGPYSTLTTTDWFLQALSVIPRGSWADVC</sequence>
<dbReference type="EMBL" id="KV015037">
    <property type="protein sequence ID" value="KZV20952.1"/>
    <property type="molecule type" value="Genomic_DNA"/>
</dbReference>
<keyword evidence="3" id="KW-1185">Reference proteome</keyword>
<proteinExistence type="predicted"/>